<keyword evidence="2" id="KW-1185">Reference proteome</keyword>
<accession>A0A9R1VVM2</accession>
<protein>
    <submittedName>
        <fullName evidence="1">Uncharacterized protein</fullName>
    </submittedName>
</protein>
<name>A0A9R1VVM2_LACSA</name>
<comment type="caution">
    <text evidence="1">The sequence shown here is derived from an EMBL/GenBank/DDBJ whole genome shotgun (WGS) entry which is preliminary data.</text>
</comment>
<proteinExistence type="predicted"/>
<evidence type="ECO:0000313" key="1">
    <source>
        <dbReference type="EMBL" id="KAJ0211343.1"/>
    </source>
</evidence>
<gene>
    <name evidence="1" type="ORF">LSAT_V11C400167680</name>
</gene>
<reference evidence="1 2" key="1">
    <citation type="journal article" date="2017" name="Nat. Commun.">
        <title>Genome assembly with in vitro proximity ligation data and whole-genome triplication in lettuce.</title>
        <authorList>
            <person name="Reyes-Chin-Wo S."/>
            <person name="Wang Z."/>
            <person name="Yang X."/>
            <person name="Kozik A."/>
            <person name="Arikit S."/>
            <person name="Song C."/>
            <person name="Xia L."/>
            <person name="Froenicke L."/>
            <person name="Lavelle D.O."/>
            <person name="Truco M.J."/>
            <person name="Xia R."/>
            <person name="Zhu S."/>
            <person name="Xu C."/>
            <person name="Xu H."/>
            <person name="Xu X."/>
            <person name="Cox K."/>
            <person name="Korf I."/>
            <person name="Meyers B.C."/>
            <person name="Michelmore R.W."/>
        </authorList>
    </citation>
    <scope>NUCLEOTIDE SEQUENCE [LARGE SCALE GENOMIC DNA]</scope>
    <source>
        <strain evidence="2">cv. Salinas</strain>
        <tissue evidence="1">Seedlings</tissue>
    </source>
</reference>
<sequence>MYLWGRLIWDFTYKQLHTVFDKIEDYLNSNWARIGSRHTYNLHGFVYAFKICTLCLIRTFKKQIWIFETFPKSSIIGSPIPGVIPRAVAYPRMRCLHAPDCECIHDVTNIVMVFFVNILKQLSFADVAQTSLSLK</sequence>
<dbReference type="Proteomes" id="UP000235145">
    <property type="component" value="Unassembled WGS sequence"/>
</dbReference>
<dbReference type="EMBL" id="NBSK02000004">
    <property type="protein sequence ID" value="KAJ0211343.1"/>
    <property type="molecule type" value="Genomic_DNA"/>
</dbReference>
<dbReference type="AlphaFoldDB" id="A0A9R1VVM2"/>
<organism evidence="1 2">
    <name type="scientific">Lactuca sativa</name>
    <name type="common">Garden lettuce</name>
    <dbReference type="NCBI Taxonomy" id="4236"/>
    <lineage>
        <taxon>Eukaryota</taxon>
        <taxon>Viridiplantae</taxon>
        <taxon>Streptophyta</taxon>
        <taxon>Embryophyta</taxon>
        <taxon>Tracheophyta</taxon>
        <taxon>Spermatophyta</taxon>
        <taxon>Magnoliopsida</taxon>
        <taxon>eudicotyledons</taxon>
        <taxon>Gunneridae</taxon>
        <taxon>Pentapetalae</taxon>
        <taxon>asterids</taxon>
        <taxon>campanulids</taxon>
        <taxon>Asterales</taxon>
        <taxon>Asteraceae</taxon>
        <taxon>Cichorioideae</taxon>
        <taxon>Cichorieae</taxon>
        <taxon>Lactucinae</taxon>
        <taxon>Lactuca</taxon>
    </lineage>
</organism>
<evidence type="ECO:0000313" key="2">
    <source>
        <dbReference type="Proteomes" id="UP000235145"/>
    </source>
</evidence>